<feature type="region of interest" description="Disordered" evidence="5">
    <location>
        <begin position="93"/>
        <end position="177"/>
    </location>
</feature>
<dbReference type="AlphaFoldDB" id="B1WNF3"/>
<comment type="similarity">
    <text evidence="2">Belongs to the methyl-accepting chemotaxis (MCP) protein family.</text>
</comment>
<evidence type="ECO:0000313" key="10">
    <source>
        <dbReference type="Proteomes" id="UP000001203"/>
    </source>
</evidence>
<dbReference type="Gene3D" id="1.10.8.500">
    <property type="entry name" value="HAMP domain in histidine kinase"/>
    <property type="match status" value="1"/>
</dbReference>
<dbReference type="SUPFAM" id="SSF58104">
    <property type="entry name" value="Methyl-accepting chemotaxis protein (MCP) signaling domain"/>
    <property type="match status" value="1"/>
</dbReference>
<dbReference type="InterPro" id="IPR003660">
    <property type="entry name" value="HAMP_dom"/>
</dbReference>
<organism evidence="9 10">
    <name type="scientific">Crocosphaera subtropica (strain ATCC 51142 / BH68)</name>
    <name type="common">Cyanothece sp. (strain ATCC 51142)</name>
    <dbReference type="NCBI Taxonomy" id="43989"/>
    <lineage>
        <taxon>Bacteria</taxon>
        <taxon>Bacillati</taxon>
        <taxon>Cyanobacteriota</taxon>
        <taxon>Cyanophyceae</taxon>
        <taxon>Oscillatoriophycideae</taxon>
        <taxon>Chroococcales</taxon>
        <taxon>Aphanothecaceae</taxon>
        <taxon>Crocosphaera</taxon>
        <taxon>Crocosphaera subtropica</taxon>
    </lineage>
</organism>
<protein>
    <submittedName>
        <fullName evidence="9">Methyl accepting chemotaxis protein</fullName>
    </submittedName>
</protein>
<feature type="transmembrane region" description="Helical" evidence="6">
    <location>
        <begin position="491"/>
        <end position="517"/>
    </location>
</feature>
<dbReference type="Pfam" id="PF00672">
    <property type="entry name" value="HAMP"/>
    <property type="match status" value="1"/>
</dbReference>
<dbReference type="GO" id="GO:0016020">
    <property type="term" value="C:membrane"/>
    <property type="evidence" value="ECO:0007669"/>
    <property type="project" value="InterPro"/>
</dbReference>
<feature type="transmembrane region" description="Helical" evidence="6">
    <location>
        <begin position="412"/>
        <end position="436"/>
    </location>
</feature>
<feature type="coiled-coil region" evidence="4">
    <location>
        <begin position="566"/>
        <end position="593"/>
    </location>
</feature>
<keyword evidence="1 3" id="KW-0807">Transducer</keyword>
<feature type="compositionally biased region" description="Polar residues" evidence="5">
    <location>
        <begin position="458"/>
        <end position="482"/>
    </location>
</feature>
<evidence type="ECO:0000256" key="3">
    <source>
        <dbReference type="PROSITE-ProRule" id="PRU00284"/>
    </source>
</evidence>
<keyword evidence="6" id="KW-0812">Transmembrane</keyword>
<evidence type="ECO:0000256" key="4">
    <source>
        <dbReference type="SAM" id="Coils"/>
    </source>
</evidence>
<dbReference type="SMART" id="SM00283">
    <property type="entry name" value="MA"/>
    <property type="match status" value="1"/>
</dbReference>
<feature type="domain" description="HAMP" evidence="8">
    <location>
        <begin position="581"/>
        <end position="632"/>
    </location>
</feature>
<dbReference type="eggNOG" id="COG0840">
    <property type="taxonomic scope" value="Bacteria"/>
</dbReference>
<dbReference type="EMBL" id="CP000806">
    <property type="protein sequence ID" value="ACB49795.1"/>
    <property type="molecule type" value="Genomic_DNA"/>
</dbReference>
<dbReference type="KEGG" id="cyt:cce_0444"/>
<evidence type="ECO:0000259" key="7">
    <source>
        <dbReference type="PROSITE" id="PS50111"/>
    </source>
</evidence>
<dbReference type="CDD" id="cd06225">
    <property type="entry name" value="HAMP"/>
    <property type="match status" value="1"/>
</dbReference>
<dbReference type="PROSITE" id="PS50885">
    <property type="entry name" value="HAMP"/>
    <property type="match status" value="2"/>
</dbReference>
<feature type="compositionally biased region" description="Basic and acidic residues" evidence="5">
    <location>
        <begin position="446"/>
        <end position="457"/>
    </location>
</feature>
<evidence type="ECO:0000256" key="6">
    <source>
        <dbReference type="SAM" id="Phobius"/>
    </source>
</evidence>
<feature type="region of interest" description="Disordered" evidence="5">
    <location>
        <begin position="254"/>
        <end position="304"/>
    </location>
</feature>
<dbReference type="PANTHER" id="PTHR32089">
    <property type="entry name" value="METHYL-ACCEPTING CHEMOTAXIS PROTEIN MCPB"/>
    <property type="match status" value="1"/>
</dbReference>
<keyword evidence="4" id="KW-0175">Coiled coil</keyword>
<evidence type="ECO:0000256" key="2">
    <source>
        <dbReference type="ARBA" id="ARBA00029447"/>
    </source>
</evidence>
<dbReference type="SMART" id="SM00304">
    <property type="entry name" value="HAMP"/>
    <property type="match status" value="2"/>
</dbReference>
<evidence type="ECO:0000256" key="5">
    <source>
        <dbReference type="SAM" id="MobiDB-lite"/>
    </source>
</evidence>
<dbReference type="PROSITE" id="PS50111">
    <property type="entry name" value="CHEMOTAXIS_TRANSDUC_2"/>
    <property type="match status" value="1"/>
</dbReference>
<keyword evidence="10" id="KW-1185">Reference proteome</keyword>
<dbReference type="SUPFAM" id="SSF48452">
    <property type="entry name" value="TPR-like"/>
    <property type="match status" value="1"/>
</dbReference>
<dbReference type="Gene3D" id="1.10.287.950">
    <property type="entry name" value="Methyl-accepting chemotaxis protein"/>
    <property type="match status" value="1"/>
</dbReference>
<sequence length="915" mass="100037">MASGTDYAKLYNEAYVAYGQGNFEEAAALMEPMAEAFPEDPDVLLLRGHIYFSLGRYETACQQYQSVIGHTDRPDLVDCAKQGLAQAQQLLAQSGDNHRSNELAEPSEIASESVDRKEQWSEPTDSSGDWESEDFELDGLDWDSAIFDDDDLGEPTIGHQVSQGQPFDNNHHPPEQRPANFEMEVDPFTTLSEVKPFDSQTDIPKTNTSDKENWTDFVDHEFSDFSFGDEQGLETEAHTGGEIAGDEDNTFVVSSSLNPPSLDNRGSTTSPEEPSSDWSNYPAQDDPTIQATPRMMPSNPAQEQNQVLDKFDAFQEEALEDLSNFDFTEMSDQLPDSDLFSQASEDLSGSLGLQTGDLLSEQGSQTVNWVKSDDMAHSSLSNSETKVIKPTVEAKQGYLGWFHNAPLNLKPWMAAGSTGIVSFVAILLVSGFAWLISPQAESTKVVDKKSTADKVETSENNTNPLQATGQASQQSPSTPNNKKQAKSGDPILLLALTGGLVGFGGTLFFGLIASYHLKRTIADLQTQFGSMYGGDYNVKATIYSEDELGQLSYNFNQLSRVILTTTSEAQQRAAEMEQAREELQRQVIRLLDDVEGAARGDLTVEAEVTADVLGAVADAFNLTIHNLREIVAQVKRTAKQVNKSSTDSELFARNNSRDALRMAEELAVTLNSVQVMTESIQRVAENAREAEEVAHTSSVTALKGGEAVERTVAGILQIRETVSETTRKVKRLAEASQEISKIVALISQIASRTNLLALNASIQAARAGEAGRGFAIVADEVRQLADRSAKSLKEIEQIVLQIQSETGSVMTAMEEGIQQVIDVTDKSEQAKRSLEDIIDVSNHINTLVRSITGDTIQQQENSKAVSQVMQSVELTAQETSQESQRVAGSLQNLVGISRDLLASVERFHIEEAQKS</sequence>
<dbReference type="InterPro" id="IPR004089">
    <property type="entry name" value="MCPsignal_dom"/>
</dbReference>
<dbReference type="PANTHER" id="PTHR32089:SF114">
    <property type="entry name" value="METHYL-ACCEPTING CHEMOTAXIS PROTEIN MCPB"/>
    <property type="match status" value="1"/>
</dbReference>
<dbReference type="OrthoDB" id="419276at2"/>
<feature type="compositionally biased region" description="Polar residues" evidence="5">
    <location>
        <begin position="254"/>
        <end position="291"/>
    </location>
</feature>
<dbReference type="HOGENOM" id="CLU_007027_0_1_3"/>
<proteinExistence type="inferred from homology"/>
<evidence type="ECO:0000259" key="8">
    <source>
        <dbReference type="PROSITE" id="PS50885"/>
    </source>
</evidence>
<dbReference type="GO" id="GO:0007165">
    <property type="term" value="P:signal transduction"/>
    <property type="evidence" value="ECO:0007669"/>
    <property type="project" value="UniProtKB-KW"/>
</dbReference>
<feature type="region of interest" description="Disordered" evidence="5">
    <location>
        <begin position="446"/>
        <end position="485"/>
    </location>
</feature>
<feature type="compositionally biased region" description="Acidic residues" evidence="5">
    <location>
        <begin position="128"/>
        <end position="153"/>
    </location>
</feature>
<dbReference type="STRING" id="43989.cce_0444"/>
<evidence type="ECO:0000256" key="1">
    <source>
        <dbReference type="ARBA" id="ARBA00023224"/>
    </source>
</evidence>
<feature type="domain" description="Methyl-accepting transducer" evidence="7">
    <location>
        <begin position="637"/>
        <end position="873"/>
    </location>
</feature>
<keyword evidence="6" id="KW-1133">Transmembrane helix</keyword>
<dbReference type="Gene3D" id="1.25.40.10">
    <property type="entry name" value="Tetratricopeptide repeat domain"/>
    <property type="match status" value="1"/>
</dbReference>
<accession>B1WNF3</accession>
<dbReference type="Proteomes" id="UP000001203">
    <property type="component" value="Chromosome circular"/>
</dbReference>
<name>B1WNF3_CROS5</name>
<dbReference type="CDD" id="cd11386">
    <property type="entry name" value="MCP_signal"/>
    <property type="match status" value="1"/>
</dbReference>
<feature type="compositionally biased region" description="Polar residues" evidence="5">
    <location>
        <begin position="159"/>
        <end position="168"/>
    </location>
</feature>
<reference evidence="9 10" key="1">
    <citation type="journal article" date="2008" name="Proc. Natl. Acad. Sci. U.S.A.">
        <title>The genome of Cyanothece 51142, a unicellular diazotrophic cyanobacterium important in the marine nitrogen cycle.</title>
        <authorList>
            <person name="Welsh E.A."/>
            <person name="Liberton M."/>
            <person name="Stoeckel J."/>
            <person name="Loh T."/>
            <person name="Elvitigala T."/>
            <person name="Wang C."/>
            <person name="Wollam A."/>
            <person name="Fulton R.S."/>
            <person name="Clifton S.W."/>
            <person name="Jacobs J.M."/>
            <person name="Aurora R."/>
            <person name="Ghosh B.K."/>
            <person name="Sherman L.A."/>
            <person name="Smith R.D."/>
            <person name="Wilson R.K."/>
            <person name="Pakrasi H.B."/>
        </authorList>
    </citation>
    <scope>NUCLEOTIDE SEQUENCE [LARGE SCALE GENOMIC DNA]</scope>
    <source>
        <strain evidence="10">ATCC 51142 / BH68</strain>
    </source>
</reference>
<dbReference type="Pfam" id="PF00015">
    <property type="entry name" value="MCPsignal"/>
    <property type="match status" value="1"/>
</dbReference>
<evidence type="ECO:0000313" key="9">
    <source>
        <dbReference type="EMBL" id="ACB49795.1"/>
    </source>
</evidence>
<gene>
    <name evidence="9" type="ordered locus">cce_0444</name>
</gene>
<keyword evidence="6" id="KW-0472">Membrane</keyword>
<dbReference type="RefSeq" id="WP_009546531.1">
    <property type="nucleotide sequence ID" value="NC_010546.1"/>
</dbReference>
<dbReference type="Pfam" id="PF13432">
    <property type="entry name" value="TPR_16"/>
    <property type="match status" value="1"/>
</dbReference>
<feature type="domain" description="HAMP" evidence="8">
    <location>
        <begin position="515"/>
        <end position="567"/>
    </location>
</feature>
<dbReference type="InterPro" id="IPR011990">
    <property type="entry name" value="TPR-like_helical_dom_sf"/>
</dbReference>